<proteinExistence type="predicted"/>
<name>A0A815GV90_9BILA</name>
<organism evidence="1 2">
    <name type="scientific">Rotaria magnacalcarata</name>
    <dbReference type="NCBI Taxonomy" id="392030"/>
    <lineage>
        <taxon>Eukaryota</taxon>
        <taxon>Metazoa</taxon>
        <taxon>Spiralia</taxon>
        <taxon>Gnathifera</taxon>
        <taxon>Rotifera</taxon>
        <taxon>Eurotatoria</taxon>
        <taxon>Bdelloidea</taxon>
        <taxon>Philodinida</taxon>
        <taxon>Philodinidae</taxon>
        <taxon>Rotaria</taxon>
    </lineage>
</organism>
<dbReference type="AlphaFoldDB" id="A0A815GV90"/>
<gene>
    <name evidence="1" type="ORF">KQP761_LOCUS6956</name>
</gene>
<dbReference type="EMBL" id="CAJNOW010002240">
    <property type="protein sequence ID" value="CAF1345443.1"/>
    <property type="molecule type" value="Genomic_DNA"/>
</dbReference>
<reference evidence="1" key="1">
    <citation type="submission" date="2021-02" db="EMBL/GenBank/DDBJ databases">
        <authorList>
            <person name="Nowell W R."/>
        </authorList>
    </citation>
    <scope>NUCLEOTIDE SEQUENCE</scope>
</reference>
<protein>
    <submittedName>
        <fullName evidence="1">Uncharacterized protein</fullName>
    </submittedName>
</protein>
<dbReference type="OrthoDB" id="10050655at2759"/>
<comment type="caution">
    <text evidence="1">The sequence shown here is derived from an EMBL/GenBank/DDBJ whole genome shotgun (WGS) entry which is preliminary data.</text>
</comment>
<accession>A0A815GV90</accession>
<dbReference type="Proteomes" id="UP000663834">
    <property type="component" value="Unassembled WGS sequence"/>
</dbReference>
<evidence type="ECO:0000313" key="2">
    <source>
        <dbReference type="Proteomes" id="UP000663834"/>
    </source>
</evidence>
<sequence>MCWSSVVNQFIVIELNDIYFVDEKSMSINRIETNKKAKWASCTCSDTSIFLSTRVHGSSILEFSLSATPNLIREWKCPDSCALTEDITSVKYYNEKLLLLIRNYTNKTVRMNLKSAITFDCIWSFQLDIIYTQEKVIRCCSLMNDEWLIADFENQRLIQIAKDGQNKSMLAYNEIPWFAHLFGPNILAVSIRKFELNFHWI</sequence>
<evidence type="ECO:0000313" key="1">
    <source>
        <dbReference type="EMBL" id="CAF1345443.1"/>
    </source>
</evidence>